<dbReference type="PANTHER" id="PTHR32196">
    <property type="entry name" value="ABC TRANSPORTER PERMEASE PROTEIN YPHD-RELATED-RELATED"/>
    <property type="match status" value="1"/>
</dbReference>
<evidence type="ECO:0000313" key="8">
    <source>
        <dbReference type="Proteomes" id="UP001060164"/>
    </source>
</evidence>
<dbReference type="EMBL" id="CP102290">
    <property type="protein sequence ID" value="UWP58272.1"/>
    <property type="molecule type" value="Genomic_DNA"/>
</dbReference>
<reference evidence="7" key="1">
    <citation type="journal article" date="2022" name="Cell">
        <title>Design, construction, and in vivo augmentation of a complex gut microbiome.</title>
        <authorList>
            <person name="Cheng A.G."/>
            <person name="Ho P.Y."/>
            <person name="Aranda-Diaz A."/>
            <person name="Jain S."/>
            <person name="Yu F.B."/>
            <person name="Meng X."/>
            <person name="Wang M."/>
            <person name="Iakiviak M."/>
            <person name="Nagashima K."/>
            <person name="Zhao A."/>
            <person name="Murugkar P."/>
            <person name="Patil A."/>
            <person name="Atabakhsh K."/>
            <person name="Weakley A."/>
            <person name="Yan J."/>
            <person name="Brumbaugh A.R."/>
            <person name="Higginbottom S."/>
            <person name="Dimas A."/>
            <person name="Shiver A.L."/>
            <person name="Deutschbauer A."/>
            <person name="Neff N."/>
            <person name="Sonnenburg J.L."/>
            <person name="Huang K.C."/>
            <person name="Fischbach M.A."/>
        </authorList>
    </citation>
    <scope>NUCLEOTIDE SEQUENCE</scope>
    <source>
        <strain evidence="7">DSM 19829</strain>
    </source>
</reference>
<keyword evidence="8" id="KW-1185">Reference proteome</keyword>
<feature type="transmembrane region" description="Helical" evidence="6">
    <location>
        <begin position="26"/>
        <end position="46"/>
    </location>
</feature>
<sequence length="330" mass="34647">MGKSGATEKSKNGVDTNRVMQILLKYGVYLMFLLIVILLLITNASFRSLNNATNVMLQVSSYAVLGVGMTLVIMTGGIDVSVGATMVVSASVYAVLTQNHGWSEPAGLLMILAVALAMGLINGIGVAYLNMPAFLVTLATQCIGRGVSLVLTGGVSYRNLGSSFTFVGKRSILNIPVQIWIVVFIYVLGYILLHCTVYGRKVMAVGGNANAAKVSGINNRRIILSTYVFLGIISGLAGFMTMARIGSYYAAMGDGMEFMVIAAAVIGGTSLAGGTGSIMGTLVGTLLIGVINNALNLFGVSAEWQDVAKGVVIFLAVLFDAVKNRMRSAE</sequence>
<feature type="transmembrane region" description="Helical" evidence="6">
    <location>
        <begin position="108"/>
        <end position="129"/>
    </location>
</feature>
<keyword evidence="4 6" id="KW-1133">Transmembrane helix</keyword>
<dbReference type="Pfam" id="PF02653">
    <property type="entry name" value="BPD_transp_2"/>
    <property type="match status" value="1"/>
</dbReference>
<dbReference type="RefSeq" id="WP_049898422.1">
    <property type="nucleotide sequence ID" value="NZ_CABLBR010000037.1"/>
</dbReference>
<organism evidence="7 8">
    <name type="scientific">Ruminococcus gauvreauii</name>
    <dbReference type="NCBI Taxonomy" id="438033"/>
    <lineage>
        <taxon>Bacteria</taxon>
        <taxon>Bacillati</taxon>
        <taxon>Bacillota</taxon>
        <taxon>Clostridia</taxon>
        <taxon>Eubacteriales</taxon>
        <taxon>Oscillospiraceae</taxon>
        <taxon>Ruminococcus</taxon>
    </lineage>
</organism>
<evidence type="ECO:0000256" key="1">
    <source>
        <dbReference type="ARBA" id="ARBA00004651"/>
    </source>
</evidence>
<gene>
    <name evidence="7" type="ORF">NQ502_12885</name>
</gene>
<evidence type="ECO:0000256" key="4">
    <source>
        <dbReference type="ARBA" id="ARBA00022989"/>
    </source>
</evidence>
<evidence type="ECO:0000313" key="7">
    <source>
        <dbReference type="EMBL" id="UWP58272.1"/>
    </source>
</evidence>
<feature type="transmembrane region" description="Helical" evidence="6">
    <location>
        <begin position="66"/>
        <end position="96"/>
    </location>
</feature>
<feature type="transmembrane region" description="Helical" evidence="6">
    <location>
        <begin position="222"/>
        <end position="246"/>
    </location>
</feature>
<dbReference type="Proteomes" id="UP001060164">
    <property type="component" value="Chromosome"/>
</dbReference>
<evidence type="ECO:0000256" key="5">
    <source>
        <dbReference type="ARBA" id="ARBA00023136"/>
    </source>
</evidence>
<keyword evidence="5 6" id="KW-0472">Membrane</keyword>
<evidence type="ECO:0000256" key="2">
    <source>
        <dbReference type="ARBA" id="ARBA00022475"/>
    </source>
</evidence>
<keyword evidence="3 6" id="KW-0812">Transmembrane</keyword>
<protein>
    <submittedName>
        <fullName evidence="7">ABC transporter permease</fullName>
    </submittedName>
</protein>
<dbReference type="CDD" id="cd06579">
    <property type="entry name" value="TM_PBP1_transp_AraH_like"/>
    <property type="match status" value="1"/>
</dbReference>
<evidence type="ECO:0000256" key="6">
    <source>
        <dbReference type="SAM" id="Phobius"/>
    </source>
</evidence>
<feature type="transmembrane region" description="Helical" evidence="6">
    <location>
        <begin position="135"/>
        <end position="160"/>
    </location>
</feature>
<proteinExistence type="predicted"/>
<dbReference type="InterPro" id="IPR001851">
    <property type="entry name" value="ABC_transp_permease"/>
</dbReference>
<keyword evidence="2" id="KW-1003">Cell membrane</keyword>
<comment type="subcellular location">
    <subcellularLocation>
        <location evidence="1">Cell membrane</location>
        <topology evidence="1">Multi-pass membrane protein</topology>
    </subcellularLocation>
</comment>
<feature type="transmembrane region" description="Helical" evidence="6">
    <location>
        <begin position="172"/>
        <end position="193"/>
    </location>
</feature>
<name>A0ABY5VDA1_9FIRM</name>
<evidence type="ECO:0000256" key="3">
    <source>
        <dbReference type="ARBA" id="ARBA00022692"/>
    </source>
</evidence>
<accession>A0ABY5VDA1</accession>
<dbReference type="PANTHER" id="PTHR32196:SF72">
    <property type="entry name" value="RIBOSE IMPORT PERMEASE PROTEIN RBSC"/>
    <property type="match status" value="1"/>
</dbReference>
<feature type="transmembrane region" description="Helical" evidence="6">
    <location>
        <begin position="258"/>
        <end position="291"/>
    </location>
</feature>